<protein>
    <recommendedName>
        <fullName evidence="2">HAT C-terminal dimerisation domain-containing protein</fullName>
    </recommendedName>
</protein>
<evidence type="ECO:0000313" key="4">
    <source>
        <dbReference type="Proteomes" id="UP000694393"/>
    </source>
</evidence>
<feature type="domain" description="HAT C-terminal dimerisation" evidence="2">
    <location>
        <begin position="651"/>
        <end position="699"/>
    </location>
</feature>
<dbReference type="InterPro" id="IPR008906">
    <property type="entry name" value="HATC_C_dom"/>
</dbReference>
<dbReference type="AlphaFoldDB" id="A0A8C8RVG2"/>
<evidence type="ECO:0000256" key="1">
    <source>
        <dbReference type="SAM" id="MobiDB-lite"/>
    </source>
</evidence>
<dbReference type="Ensembl" id="ENSPCET00000011455.1">
    <property type="protein sequence ID" value="ENSPCEP00000011092.1"/>
    <property type="gene ID" value="ENSPCEG00000008767.1"/>
</dbReference>
<evidence type="ECO:0000313" key="3">
    <source>
        <dbReference type="Ensembl" id="ENSPCEP00000011092.1"/>
    </source>
</evidence>
<keyword evidence="4" id="KW-1185">Reference proteome</keyword>
<feature type="region of interest" description="Disordered" evidence="1">
    <location>
        <begin position="1"/>
        <end position="38"/>
    </location>
</feature>
<reference evidence="3" key="1">
    <citation type="submission" date="2025-08" db="UniProtKB">
        <authorList>
            <consortium name="Ensembl"/>
        </authorList>
    </citation>
    <scope>IDENTIFICATION</scope>
</reference>
<sequence>AGPHSWSWLNCVPPSGQAEGTGGPPRTQNNLLNAGKPNNGINNSGYRFKMKRITSYFSAEASVTKEAKTTSEEIKRSTTASETFVDECSDNDWPSCWTVEQKTDFCSKNEWLWFKEKKLGCTICRNVGSLGVEAKMGMKISTEWSNGEITCYGEDRKKQLTSLRKNFFDHKESAGHQAALKIKKEAEKETLDNAVLKCLKRDKLITAKVFRTAYKVAKANQSFNNFEMEVDLQELNGVDMGCILHSTNACINIVNHISIEMRKNMVKEIVRSESKISLMIDESTTLSQKSTLIVYIRSCVQEAPGMAEPVNLFLDLVELESVTAKGVFDALLGCLKFHGITEEYLKDYLVSLTCDGASVMLGCKSGVKRLLIDKFPSVIVWHCANHRLELSVADTVKVISGINRFKSFLDKLYVLYHASPKNSRELHSCAEILEVELLKIGRVLSTRWVSSSFRSVFAVWNIYEALVKHFEECTYEGLKKKITSTEFILDLGLMCDALQELSELSLDLQERNMDLYKANQKITALVQVFEERRQNAGTYYKRATTAAENLSFRGVVLHKKNSPNDPPIDPNAFYKTLKESIEKRLLANEDAELAQWAHILDQKQWPENVTNHQITFGEMEIRKLSNRLQLNEREMIRGFREYLMEKTYPETLLPLIRAIHIIPISSSECERGFSQMNLIITSTRASLMTKTVSSLLFIRLVGPPLTFFDPSKYVDSWLLRGRHSAVDSQSRKRKRDDLSDENMRRLWKLL</sequence>
<dbReference type="SUPFAM" id="SSF53098">
    <property type="entry name" value="Ribonuclease H-like"/>
    <property type="match status" value="1"/>
</dbReference>
<dbReference type="Pfam" id="PF05699">
    <property type="entry name" value="Dimer_Tnp_hAT"/>
    <property type="match status" value="1"/>
</dbReference>
<accession>A0A8C8RVG2</accession>
<name>A0A8C8RVG2_9SAUR</name>
<proteinExistence type="predicted"/>
<dbReference type="GO" id="GO:0046983">
    <property type="term" value="F:protein dimerization activity"/>
    <property type="evidence" value="ECO:0007669"/>
    <property type="project" value="InterPro"/>
</dbReference>
<dbReference type="PANTHER" id="PTHR46880:SF8">
    <property type="entry name" value="E3 SUMO-PROTEIN LIGASE KIAA1586"/>
    <property type="match status" value="1"/>
</dbReference>
<evidence type="ECO:0000259" key="2">
    <source>
        <dbReference type="Pfam" id="PF05699"/>
    </source>
</evidence>
<organism evidence="3 4">
    <name type="scientific">Pelusios castaneus</name>
    <name type="common">West African mud turtle</name>
    <dbReference type="NCBI Taxonomy" id="367368"/>
    <lineage>
        <taxon>Eukaryota</taxon>
        <taxon>Metazoa</taxon>
        <taxon>Chordata</taxon>
        <taxon>Craniata</taxon>
        <taxon>Vertebrata</taxon>
        <taxon>Euteleostomi</taxon>
        <taxon>Archelosauria</taxon>
        <taxon>Testudinata</taxon>
        <taxon>Testudines</taxon>
        <taxon>Pleurodira</taxon>
        <taxon>Pelomedusidae</taxon>
        <taxon>Pelusios</taxon>
    </lineage>
</organism>
<reference evidence="3" key="2">
    <citation type="submission" date="2025-09" db="UniProtKB">
        <authorList>
            <consortium name="Ensembl"/>
        </authorList>
    </citation>
    <scope>IDENTIFICATION</scope>
</reference>
<dbReference type="InterPro" id="IPR012337">
    <property type="entry name" value="RNaseH-like_sf"/>
</dbReference>
<dbReference type="Proteomes" id="UP000694393">
    <property type="component" value="Unplaced"/>
</dbReference>
<dbReference type="PANTHER" id="PTHR46880">
    <property type="entry name" value="RAS-ASSOCIATING DOMAIN-CONTAINING PROTEIN"/>
    <property type="match status" value="1"/>
</dbReference>